<evidence type="ECO:0008006" key="4">
    <source>
        <dbReference type="Google" id="ProtNLM"/>
    </source>
</evidence>
<dbReference type="EMBL" id="BOON01000012">
    <property type="protein sequence ID" value="GII21781.1"/>
    <property type="molecule type" value="Genomic_DNA"/>
</dbReference>
<feature type="compositionally biased region" description="Polar residues" evidence="1">
    <location>
        <begin position="177"/>
        <end position="187"/>
    </location>
</feature>
<dbReference type="AlphaFoldDB" id="A0A8J3TA41"/>
<dbReference type="RefSeq" id="WP_168114845.1">
    <property type="nucleotide sequence ID" value="NZ_BOON01000012.1"/>
</dbReference>
<name>A0A8J3TA41_9ACTN</name>
<evidence type="ECO:0000256" key="1">
    <source>
        <dbReference type="SAM" id="MobiDB-lite"/>
    </source>
</evidence>
<protein>
    <recommendedName>
        <fullName evidence="4">PPE family domain-containing protein</fullName>
    </recommendedName>
</protein>
<feature type="compositionally biased region" description="Gly residues" evidence="1">
    <location>
        <begin position="380"/>
        <end position="390"/>
    </location>
</feature>
<evidence type="ECO:0000313" key="2">
    <source>
        <dbReference type="EMBL" id="GII21781.1"/>
    </source>
</evidence>
<dbReference type="Proteomes" id="UP000599074">
    <property type="component" value="Unassembled WGS sequence"/>
</dbReference>
<dbReference type="PRINTS" id="PR01217">
    <property type="entry name" value="PRICHEXTENSN"/>
</dbReference>
<feature type="compositionally biased region" description="Low complexity" evidence="1">
    <location>
        <begin position="130"/>
        <end position="142"/>
    </location>
</feature>
<proteinExistence type="predicted"/>
<accession>A0A8J3TA41</accession>
<evidence type="ECO:0000313" key="3">
    <source>
        <dbReference type="Proteomes" id="UP000599074"/>
    </source>
</evidence>
<feature type="region of interest" description="Disordered" evidence="1">
    <location>
        <begin position="130"/>
        <end position="198"/>
    </location>
</feature>
<keyword evidence="3" id="KW-1185">Reference proteome</keyword>
<organism evidence="2 3">
    <name type="scientific">Planosporangium mesophilum</name>
    <dbReference type="NCBI Taxonomy" id="689768"/>
    <lineage>
        <taxon>Bacteria</taxon>
        <taxon>Bacillati</taxon>
        <taxon>Actinomycetota</taxon>
        <taxon>Actinomycetes</taxon>
        <taxon>Micromonosporales</taxon>
        <taxon>Micromonosporaceae</taxon>
        <taxon>Planosporangium</taxon>
    </lineage>
</organism>
<reference evidence="2" key="1">
    <citation type="submission" date="2021-01" db="EMBL/GenBank/DDBJ databases">
        <title>Whole genome shotgun sequence of Planosporangium mesophilum NBRC 109066.</title>
        <authorList>
            <person name="Komaki H."/>
            <person name="Tamura T."/>
        </authorList>
    </citation>
    <scope>NUCLEOTIDE SEQUENCE</scope>
    <source>
        <strain evidence="2">NBRC 109066</strain>
    </source>
</reference>
<feature type="region of interest" description="Disordered" evidence="1">
    <location>
        <begin position="298"/>
        <end position="460"/>
    </location>
</feature>
<sequence>MIPSDGGGGTAWSAYSIEELHAMVQAVDDGQISTSHEQVTAWRKTHELLDDHMGTLKYYKQGLVDNWPPEKSPASAAFVKYVDDLITSLETASQAAKANESALYSLTTGVVKARDEVKAAYREYAANKAKLDAAAKTSTPSVTPTPTPTPTPSPGPPPVAPGRQEELTQRAQAAMATLSTTANQSHAQMKVPPPYTPPQGGFIQNREHIDTPAAVMMTPPVIPAPRTSASQGGLAAAPAPNAPFPTTVTSGGAPVLTGGAFSPPPTITPTPPIAPPITPPPGGGPLPGVIGVPGGFGGGKNPPKGPGLPKVGPLSGGGGPVPGLPVEGHGPTAAPARPLAPGGVIGGAPGMGGGAPGMGGAHAATGGGRPGGPRPNPVGGVLGQGGGAGGPASPHGVGANAAGQPPLAGQRRTGGDRDDESQQWDPDDPWAVERGVAPVLQPSTEQSSHEPGPGVIGIDR</sequence>
<comment type="caution">
    <text evidence="2">The sequence shown here is derived from an EMBL/GenBank/DDBJ whole genome shotgun (WGS) entry which is preliminary data.</text>
</comment>
<feature type="compositionally biased region" description="Pro residues" evidence="1">
    <location>
        <begin position="143"/>
        <end position="160"/>
    </location>
</feature>
<gene>
    <name evidence="2" type="ORF">Pme01_13780</name>
</gene>
<feature type="compositionally biased region" description="Gly residues" evidence="1">
    <location>
        <begin position="343"/>
        <end position="371"/>
    </location>
</feature>
<feature type="compositionally biased region" description="Acidic residues" evidence="1">
    <location>
        <begin position="417"/>
        <end position="430"/>
    </location>
</feature>